<dbReference type="GeneID" id="63780330"/>
<accession>A0A1Y2DQ22</accession>
<dbReference type="EMBL" id="MCFJ01000010">
    <property type="protein sequence ID" value="ORY61393.1"/>
    <property type="molecule type" value="Genomic_DNA"/>
</dbReference>
<dbReference type="RefSeq" id="XP_040713470.1">
    <property type="nucleotide sequence ID" value="XM_040864118.1"/>
</dbReference>
<keyword evidence="3" id="KW-1185">Reference proteome</keyword>
<proteinExistence type="predicted"/>
<sequence length="294" mass="32991">MGPGWILIRSEYWVFAHQPNLQSQQQGSTSVYGTQLSVAILQWGKPDTTICQLDMGETAEHSNKTPNLKSHIITNRAAEKFTFNIRPKHSFLDRKCPPSATFVRLPPGLHIMIWKLAAGQQLKYTFFAGWTPFGGSNEAVGEDYYSPMWPWFDAARASLYVKCETTDFFGPAQPGFVEGPLRGVGFVVQTVDAGEAFLHQRIVLVDIDDHDQMETIWVERDSEEHIEAAKKLGAWRLGGVLRDRDILYIFDLDAFKDAFHLKREAHAPDADNGEEGSFGGDDELRTTDNAGAQK</sequence>
<organism evidence="2 3">
    <name type="scientific">Pseudomassariella vexata</name>
    <dbReference type="NCBI Taxonomy" id="1141098"/>
    <lineage>
        <taxon>Eukaryota</taxon>
        <taxon>Fungi</taxon>
        <taxon>Dikarya</taxon>
        <taxon>Ascomycota</taxon>
        <taxon>Pezizomycotina</taxon>
        <taxon>Sordariomycetes</taxon>
        <taxon>Xylariomycetidae</taxon>
        <taxon>Amphisphaeriales</taxon>
        <taxon>Pseudomassariaceae</taxon>
        <taxon>Pseudomassariella</taxon>
    </lineage>
</organism>
<dbReference type="AlphaFoldDB" id="A0A1Y2DQ22"/>
<comment type="caution">
    <text evidence="2">The sequence shown here is derived from an EMBL/GenBank/DDBJ whole genome shotgun (WGS) entry which is preliminary data.</text>
</comment>
<gene>
    <name evidence="2" type="ORF">BCR38DRAFT_487145</name>
</gene>
<evidence type="ECO:0000313" key="2">
    <source>
        <dbReference type="EMBL" id="ORY61393.1"/>
    </source>
</evidence>
<feature type="region of interest" description="Disordered" evidence="1">
    <location>
        <begin position="266"/>
        <end position="294"/>
    </location>
</feature>
<dbReference type="Proteomes" id="UP000193689">
    <property type="component" value="Unassembled WGS sequence"/>
</dbReference>
<evidence type="ECO:0000256" key="1">
    <source>
        <dbReference type="SAM" id="MobiDB-lite"/>
    </source>
</evidence>
<reference evidence="2 3" key="1">
    <citation type="submission" date="2016-07" db="EMBL/GenBank/DDBJ databases">
        <title>Pervasive Adenine N6-methylation of Active Genes in Fungi.</title>
        <authorList>
            <consortium name="DOE Joint Genome Institute"/>
            <person name="Mondo S.J."/>
            <person name="Dannebaum R.O."/>
            <person name="Kuo R.C."/>
            <person name="Labutti K."/>
            <person name="Haridas S."/>
            <person name="Kuo A."/>
            <person name="Salamov A."/>
            <person name="Ahrendt S.R."/>
            <person name="Lipzen A."/>
            <person name="Sullivan W."/>
            <person name="Andreopoulos W.B."/>
            <person name="Clum A."/>
            <person name="Lindquist E."/>
            <person name="Daum C."/>
            <person name="Ramamoorthy G.K."/>
            <person name="Gryganskyi A."/>
            <person name="Culley D."/>
            <person name="Magnuson J.K."/>
            <person name="James T.Y."/>
            <person name="O'Malley M.A."/>
            <person name="Stajich J.E."/>
            <person name="Spatafora J.W."/>
            <person name="Visel A."/>
            <person name="Grigoriev I.V."/>
        </authorList>
    </citation>
    <scope>NUCLEOTIDE SEQUENCE [LARGE SCALE GENOMIC DNA]</scope>
    <source>
        <strain evidence="2 3">CBS 129021</strain>
    </source>
</reference>
<evidence type="ECO:0000313" key="3">
    <source>
        <dbReference type="Proteomes" id="UP000193689"/>
    </source>
</evidence>
<name>A0A1Y2DQ22_9PEZI</name>
<protein>
    <submittedName>
        <fullName evidence="2">Uncharacterized protein</fullName>
    </submittedName>
</protein>
<dbReference type="InParanoid" id="A0A1Y2DQ22"/>